<proteinExistence type="predicted"/>
<dbReference type="OrthoDB" id="4334464at2"/>
<dbReference type="Proteomes" id="UP000271624">
    <property type="component" value="Unassembled WGS sequence"/>
</dbReference>
<sequence>MNTKLLHRVGLNNKRLYFEKKYALRAGIEGTISQGVRKFDMRRTRPEWAWKNTFTTCR</sequence>
<evidence type="ECO:0000313" key="2">
    <source>
        <dbReference type="Proteomes" id="UP000271624"/>
    </source>
</evidence>
<keyword evidence="2" id="KW-1185">Reference proteome</keyword>
<comment type="caution">
    <text evidence="1">The sequence shown here is derived from an EMBL/GenBank/DDBJ whole genome shotgun (WGS) entry which is preliminary data.</text>
</comment>
<name>A0A3S1AIA4_9CYAN</name>
<accession>A0A3S1AIA4</accession>
<dbReference type="AlphaFoldDB" id="A0A3S1AIA4"/>
<protein>
    <submittedName>
        <fullName evidence="1">Uncharacterized protein</fullName>
    </submittedName>
</protein>
<reference evidence="1" key="2">
    <citation type="journal article" date="2019" name="Genome Biol. Evol.">
        <title>Day and night: Metabolic profiles and evolutionary relationships of six axenic non-marine cyanobacteria.</title>
        <authorList>
            <person name="Will S.E."/>
            <person name="Henke P."/>
            <person name="Boedeker C."/>
            <person name="Huang S."/>
            <person name="Brinkmann H."/>
            <person name="Rohde M."/>
            <person name="Jarek M."/>
            <person name="Friedl T."/>
            <person name="Seufert S."/>
            <person name="Schumacher M."/>
            <person name="Overmann J."/>
            <person name="Neumann-Schaal M."/>
            <person name="Petersen J."/>
        </authorList>
    </citation>
    <scope>NUCLEOTIDE SEQUENCE [LARGE SCALE GENOMIC DNA]</scope>
    <source>
        <strain evidence="1">PCC 7102</strain>
    </source>
</reference>
<dbReference type="EMBL" id="RSCL01000019">
    <property type="protein sequence ID" value="RUT01456.1"/>
    <property type="molecule type" value="Genomic_DNA"/>
</dbReference>
<reference evidence="1" key="1">
    <citation type="submission" date="2018-12" db="EMBL/GenBank/DDBJ databases">
        <authorList>
            <person name="Will S."/>
            <person name="Neumann-Schaal M."/>
            <person name="Henke P."/>
        </authorList>
    </citation>
    <scope>NUCLEOTIDE SEQUENCE</scope>
    <source>
        <strain evidence="1">PCC 7102</strain>
    </source>
</reference>
<dbReference type="RefSeq" id="WP_158632923.1">
    <property type="nucleotide sequence ID" value="NZ_RSCL01000019.1"/>
</dbReference>
<gene>
    <name evidence="1" type="ORF">DSM106972_065530</name>
</gene>
<organism evidence="1 2">
    <name type="scientific">Dulcicalothrix desertica PCC 7102</name>
    <dbReference type="NCBI Taxonomy" id="232991"/>
    <lineage>
        <taxon>Bacteria</taxon>
        <taxon>Bacillati</taxon>
        <taxon>Cyanobacteriota</taxon>
        <taxon>Cyanophyceae</taxon>
        <taxon>Nostocales</taxon>
        <taxon>Calotrichaceae</taxon>
        <taxon>Dulcicalothrix</taxon>
    </lineage>
</organism>
<evidence type="ECO:0000313" key="1">
    <source>
        <dbReference type="EMBL" id="RUT01456.1"/>
    </source>
</evidence>